<dbReference type="InterPro" id="IPR025519">
    <property type="entry name" value="DUF4407"/>
</dbReference>
<accession>A0A367F0B3</accession>
<name>A0A367F0B3_9ACTN</name>
<gene>
    <name evidence="2" type="ORF">DQ384_34100</name>
</gene>
<proteinExistence type="predicted"/>
<protein>
    <submittedName>
        <fullName evidence="2">DUF4407 domain-containing protein</fullName>
    </submittedName>
</protein>
<keyword evidence="1" id="KW-0472">Membrane</keyword>
<dbReference type="AlphaFoldDB" id="A0A367F0B3"/>
<evidence type="ECO:0000313" key="2">
    <source>
        <dbReference type="EMBL" id="RCG23399.1"/>
    </source>
</evidence>
<dbReference type="OrthoDB" id="3453893at2"/>
<reference evidence="2 3" key="1">
    <citation type="submission" date="2018-06" db="EMBL/GenBank/DDBJ databases">
        <title>Sphaerisporangium craniellae sp. nov., isolated from a marine sponge in the South China Sea.</title>
        <authorList>
            <person name="Li L."/>
        </authorList>
    </citation>
    <scope>NUCLEOTIDE SEQUENCE [LARGE SCALE GENOMIC DNA]</scope>
    <source>
        <strain evidence="2 3">CCTCC AA 208026</strain>
    </source>
</reference>
<sequence length="78" mass="8117">MGAAVLFTGLVAGISMTSILATAVSVPLLVAVILGGVWGALVLSLDRWLITLPRPGHSLGRALWRAMPRMIVRGLLAA</sequence>
<evidence type="ECO:0000313" key="3">
    <source>
        <dbReference type="Proteomes" id="UP000253094"/>
    </source>
</evidence>
<keyword evidence="1" id="KW-1133">Transmembrane helix</keyword>
<feature type="transmembrane region" description="Helical" evidence="1">
    <location>
        <begin position="31"/>
        <end position="50"/>
    </location>
</feature>
<dbReference type="Pfam" id="PF14362">
    <property type="entry name" value="DUF4407"/>
    <property type="match status" value="1"/>
</dbReference>
<dbReference type="Proteomes" id="UP000253094">
    <property type="component" value="Unassembled WGS sequence"/>
</dbReference>
<organism evidence="2 3">
    <name type="scientific">Sphaerisporangium album</name>
    <dbReference type="NCBI Taxonomy" id="509200"/>
    <lineage>
        <taxon>Bacteria</taxon>
        <taxon>Bacillati</taxon>
        <taxon>Actinomycetota</taxon>
        <taxon>Actinomycetes</taxon>
        <taxon>Streptosporangiales</taxon>
        <taxon>Streptosporangiaceae</taxon>
        <taxon>Sphaerisporangium</taxon>
    </lineage>
</organism>
<evidence type="ECO:0000256" key="1">
    <source>
        <dbReference type="SAM" id="Phobius"/>
    </source>
</evidence>
<keyword evidence="3" id="KW-1185">Reference proteome</keyword>
<comment type="caution">
    <text evidence="2">The sequence shown here is derived from an EMBL/GenBank/DDBJ whole genome shotgun (WGS) entry which is preliminary data.</text>
</comment>
<keyword evidence="1" id="KW-0812">Transmembrane</keyword>
<dbReference type="EMBL" id="QOIL01000026">
    <property type="protein sequence ID" value="RCG23399.1"/>
    <property type="molecule type" value="Genomic_DNA"/>
</dbReference>